<dbReference type="EMBL" id="JANPWB010000009">
    <property type="protein sequence ID" value="KAJ1148478.1"/>
    <property type="molecule type" value="Genomic_DNA"/>
</dbReference>
<dbReference type="Proteomes" id="UP001066276">
    <property type="component" value="Chromosome 5"/>
</dbReference>
<evidence type="ECO:0000256" key="1">
    <source>
        <dbReference type="SAM" id="MobiDB-lite"/>
    </source>
</evidence>
<gene>
    <name evidence="2" type="ORF">NDU88_001313</name>
</gene>
<comment type="caution">
    <text evidence="2">The sequence shown here is derived from an EMBL/GenBank/DDBJ whole genome shotgun (WGS) entry which is preliminary data.</text>
</comment>
<keyword evidence="3" id="KW-1185">Reference proteome</keyword>
<proteinExistence type="predicted"/>
<name>A0AAV7R8P6_PLEWA</name>
<reference evidence="2" key="1">
    <citation type="journal article" date="2022" name="bioRxiv">
        <title>Sequencing and chromosome-scale assembly of the giantPleurodeles waltlgenome.</title>
        <authorList>
            <person name="Brown T."/>
            <person name="Elewa A."/>
            <person name="Iarovenko S."/>
            <person name="Subramanian E."/>
            <person name="Araus A.J."/>
            <person name="Petzold A."/>
            <person name="Susuki M."/>
            <person name="Suzuki K.-i.T."/>
            <person name="Hayashi T."/>
            <person name="Toyoda A."/>
            <person name="Oliveira C."/>
            <person name="Osipova E."/>
            <person name="Leigh N.D."/>
            <person name="Simon A."/>
            <person name="Yun M.H."/>
        </authorList>
    </citation>
    <scope>NUCLEOTIDE SEQUENCE</scope>
    <source>
        <strain evidence="2">20211129_DDA</strain>
        <tissue evidence="2">Liver</tissue>
    </source>
</reference>
<feature type="region of interest" description="Disordered" evidence="1">
    <location>
        <begin position="103"/>
        <end position="136"/>
    </location>
</feature>
<dbReference type="AlphaFoldDB" id="A0AAV7R8P6"/>
<sequence>MKGNEGGGEEMALQQALAPRRRCIGTRIRAHGSGHPPRSPSRAQQKFSAARSRIARAPKHRGVHRVPLKLVADAISQPNQEQPALLSLGSVSAAARVAPQRHTFGIPGLRPPRRRNTRSSCGRPHQAPSRAPASMCSPLSGLRPAPAAFFIASIRGDTPRLHGLPRQGPSCVPAAAPPLCQNLLCNSTALPAMAQGQQSSR</sequence>
<organism evidence="2 3">
    <name type="scientific">Pleurodeles waltl</name>
    <name type="common">Iberian ribbed newt</name>
    <dbReference type="NCBI Taxonomy" id="8319"/>
    <lineage>
        <taxon>Eukaryota</taxon>
        <taxon>Metazoa</taxon>
        <taxon>Chordata</taxon>
        <taxon>Craniata</taxon>
        <taxon>Vertebrata</taxon>
        <taxon>Euteleostomi</taxon>
        <taxon>Amphibia</taxon>
        <taxon>Batrachia</taxon>
        <taxon>Caudata</taxon>
        <taxon>Salamandroidea</taxon>
        <taxon>Salamandridae</taxon>
        <taxon>Pleurodelinae</taxon>
        <taxon>Pleurodeles</taxon>
    </lineage>
</organism>
<protein>
    <submittedName>
        <fullName evidence="2">Uncharacterized protein</fullName>
    </submittedName>
</protein>
<evidence type="ECO:0000313" key="2">
    <source>
        <dbReference type="EMBL" id="KAJ1148478.1"/>
    </source>
</evidence>
<feature type="region of interest" description="Disordered" evidence="1">
    <location>
        <begin position="24"/>
        <end position="60"/>
    </location>
</feature>
<evidence type="ECO:0000313" key="3">
    <source>
        <dbReference type="Proteomes" id="UP001066276"/>
    </source>
</evidence>
<accession>A0AAV7R8P6</accession>